<dbReference type="GO" id="GO:0015344">
    <property type="term" value="F:siderophore uptake transmembrane transporter activity"/>
    <property type="evidence" value="ECO:0007669"/>
    <property type="project" value="TreeGrafter"/>
</dbReference>
<evidence type="ECO:0000256" key="4">
    <source>
        <dbReference type="ARBA" id="ARBA00022692"/>
    </source>
</evidence>
<protein>
    <submittedName>
        <fullName evidence="12">Colicin I receptor</fullName>
    </submittedName>
</protein>
<dbReference type="Gene3D" id="2.170.130.10">
    <property type="entry name" value="TonB-dependent receptor, plug domain"/>
    <property type="match status" value="1"/>
</dbReference>
<keyword evidence="7 10" id="KW-0472">Membrane</keyword>
<comment type="similarity">
    <text evidence="10 11">Belongs to the TonB-dependent receptor family.</text>
</comment>
<dbReference type="GO" id="GO:0044718">
    <property type="term" value="P:siderophore transmembrane transport"/>
    <property type="evidence" value="ECO:0007669"/>
    <property type="project" value="TreeGrafter"/>
</dbReference>
<evidence type="ECO:0000313" key="12">
    <source>
        <dbReference type="EMBL" id="VYT72163.1"/>
    </source>
</evidence>
<dbReference type="InterPro" id="IPR036942">
    <property type="entry name" value="Beta-barrel_TonB_sf"/>
</dbReference>
<evidence type="ECO:0000256" key="7">
    <source>
        <dbReference type="ARBA" id="ARBA00023136"/>
    </source>
</evidence>
<keyword evidence="4 10" id="KW-0812">Transmembrane</keyword>
<keyword evidence="6 11" id="KW-0798">TonB box</keyword>
<evidence type="ECO:0000256" key="6">
    <source>
        <dbReference type="ARBA" id="ARBA00023077"/>
    </source>
</evidence>
<proteinExistence type="inferred from homology"/>
<dbReference type="PROSITE" id="PS52016">
    <property type="entry name" value="TONB_DEPENDENT_REC_3"/>
    <property type="match status" value="1"/>
</dbReference>
<comment type="subcellular location">
    <subcellularLocation>
        <location evidence="1 10">Cell outer membrane</location>
        <topology evidence="1 10">Multi-pass membrane protein</topology>
    </subcellularLocation>
</comment>
<evidence type="ECO:0000256" key="10">
    <source>
        <dbReference type="PROSITE-ProRule" id="PRU01360"/>
    </source>
</evidence>
<keyword evidence="3 10" id="KW-1134">Transmembrane beta strand</keyword>
<dbReference type="Gene3D" id="2.40.170.20">
    <property type="entry name" value="TonB-dependent receptor, beta-barrel domain"/>
    <property type="match status" value="1"/>
</dbReference>
<evidence type="ECO:0000256" key="2">
    <source>
        <dbReference type="ARBA" id="ARBA00022448"/>
    </source>
</evidence>
<name>A0A6N2Z119_VEIPA</name>
<dbReference type="RefSeq" id="WP_156697036.1">
    <property type="nucleotide sequence ID" value="NZ_CACRUG010000005.1"/>
</dbReference>
<dbReference type="InterPro" id="IPR012910">
    <property type="entry name" value="Plug_dom"/>
</dbReference>
<keyword evidence="2 10" id="KW-0813">Transport</keyword>
<dbReference type="InterPro" id="IPR000531">
    <property type="entry name" value="Beta-barrel_TonB"/>
</dbReference>
<accession>A0A6N2Z119</accession>
<dbReference type="Pfam" id="PF07715">
    <property type="entry name" value="Plug"/>
    <property type="match status" value="1"/>
</dbReference>
<reference evidence="12" key="1">
    <citation type="submission" date="2019-11" db="EMBL/GenBank/DDBJ databases">
        <authorList>
            <person name="Feng L."/>
        </authorList>
    </citation>
    <scope>NUCLEOTIDE SEQUENCE</scope>
    <source>
        <strain evidence="12">VparvulaLFYP99</strain>
    </source>
</reference>
<evidence type="ECO:0000256" key="11">
    <source>
        <dbReference type="RuleBase" id="RU003357"/>
    </source>
</evidence>
<keyword evidence="8 12" id="KW-0675">Receptor</keyword>
<sequence>MTSRRILSAAIAATLALGTYQAYAYDENFKGYEVHNVSVKADAAKDEYGNTITEQSYYRTGGDVKVITREEIEKRHYRDVTEAIKRVPGVTFQNPGYRGGEYGYQFYNNGVSINGDSRVVVLVDGRRVDNITSGRLGDSSERGSKSTGVNIDEVTNMDAIDKIEVIKGPGASQYGSDATGGVINIITRRGKGNFSGSVDLATGSWNKHSYNLTVQGAAGKNASTGYFVTATRTMSQDTKYKDGDTGEVATLTGSKWREEGFNARIDHEFNKKQSLQFSMNFKKGRDGYPISTPSRKYWNADDWRRIIFNAEVGQYDTNYKLKTDPKYVDPDENPQGYAPKLYGDSRNPGYHNLFALDGNYGSYSKFKNLDTDLKFTFDRQGQMESFARLYRLDHRYEGRDTYTWSKLGSEAARAAYAAAFPNGATVEQFNAWVDSNLAPFPDRRDALRQWIAETGGMAGSPNRWYKENKTGVELQWTRQLDKHDIIANIDYSRSNLNSRSIKRNGDVVSSDIRRNTLYAYLQDKIYIGNNVELTPALRYVHYSSIQGNGSGDSQGKGSVSALTPSLHGQVKFNKKTSMYAGWTRILRPLKTGDYSATDGVFNTPLDDERGDAFTWGLLHTFGKNNNTTVAVHYDYTRMKNAIATLPIWNGRSGEFEKTAVNAKENKQSFNITVDHRLNEHVTMSASYSHMKDKWLSKGGWILDPNWGYSNSDDINVAINSLRPQNHYALNISYDNKRLYSGLLINWYTGNSDYAFTHRRFLIVDWNLNYDVTKDLTAYIVVNNVLNRAYETSYSAYNGRGSAAMPARSFMIGAKYKF</sequence>
<evidence type="ECO:0000256" key="3">
    <source>
        <dbReference type="ARBA" id="ARBA00022452"/>
    </source>
</evidence>
<organism evidence="12">
    <name type="scientific">Veillonella parvula</name>
    <name type="common">Staphylococcus parvulus</name>
    <dbReference type="NCBI Taxonomy" id="29466"/>
    <lineage>
        <taxon>Bacteria</taxon>
        <taxon>Bacillati</taxon>
        <taxon>Bacillota</taxon>
        <taxon>Negativicutes</taxon>
        <taxon>Veillonellales</taxon>
        <taxon>Veillonellaceae</taxon>
        <taxon>Veillonella</taxon>
    </lineage>
</organism>
<keyword evidence="5" id="KW-0732">Signal</keyword>
<dbReference type="Pfam" id="PF00593">
    <property type="entry name" value="TonB_dep_Rec_b-barrel"/>
    <property type="match status" value="1"/>
</dbReference>
<evidence type="ECO:0000256" key="1">
    <source>
        <dbReference type="ARBA" id="ARBA00004571"/>
    </source>
</evidence>
<gene>
    <name evidence="12" type="primary">cirA_4</name>
    <name evidence="12" type="ORF">VPLFYP99_01018</name>
</gene>
<dbReference type="InterPro" id="IPR039426">
    <property type="entry name" value="TonB-dep_rcpt-like"/>
</dbReference>
<dbReference type="EMBL" id="CACRUG010000005">
    <property type="protein sequence ID" value="VYT72163.1"/>
    <property type="molecule type" value="Genomic_DNA"/>
</dbReference>
<dbReference type="SUPFAM" id="SSF56935">
    <property type="entry name" value="Porins"/>
    <property type="match status" value="1"/>
</dbReference>
<dbReference type="AlphaFoldDB" id="A0A6N2Z119"/>
<keyword evidence="9 10" id="KW-0998">Cell outer membrane</keyword>
<dbReference type="GO" id="GO:0009279">
    <property type="term" value="C:cell outer membrane"/>
    <property type="evidence" value="ECO:0007669"/>
    <property type="project" value="UniProtKB-SubCell"/>
</dbReference>
<dbReference type="InterPro" id="IPR037066">
    <property type="entry name" value="Plug_dom_sf"/>
</dbReference>
<dbReference type="PANTHER" id="PTHR30069:SF29">
    <property type="entry name" value="HEMOGLOBIN AND HEMOGLOBIN-HAPTOGLOBIN-BINDING PROTEIN 1-RELATED"/>
    <property type="match status" value="1"/>
</dbReference>
<evidence type="ECO:0000256" key="8">
    <source>
        <dbReference type="ARBA" id="ARBA00023170"/>
    </source>
</evidence>
<dbReference type="PANTHER" id="PTHR30069">
    <property type="entry name" value="TONB-DEPENDENT OUTER MEMBRANE RECEPTOR"/>
    <property type="match status" value="1"/>
</dbReference>
<evidence type="ECO:0000256" key="9">
    <source>
        <dbReference type="ARBA" id="ARBA00023237"/>
    </source>
</evidence>
<evidence type="ECO:0000256" key="5">
    <source>
        <dbReference type="ARBA" id="ARBA00022729"/>
    </source>
</evidence>